<proteinExistence type="predicted"/>
<name>A0A7C4E112_CALS0</name>
<sequence length="205" mass="23052">MDAVRWITCIQVRPCLEKTLDDEVFAGYLEGVAATSDIDLEGDVFSEEVFKANAASLIGKPIMLQHGRSQAVGEQAVGQIIEAKHIPGKGLWIKAGIYKAFGDVWRMVKNGFLRFLSIGGYVKRVRFHDKYREIEEAEITEVSLTDRAANPRAQIITVFSKSWPTAPKSIVSGNEAIAKPATQELDTPYFRKYWSRHGSHRIKRE</sequence>
<protein>
    <recommendedName>
        <fullName evidence="4">Prohead serine protease domain-containing protein</fullName>
    </recommendedName>
</protein>
<evidence type="ECO:0000256" key="1">
    <source>
        <dbReference type="ARBA" id="ARBA00022612"/>
    </source>
</evidence>
<comment type="caution">
    <text evidence="6">The sequence shown here is derived from an EMBL/GenBank/DDBJ whole genome shotgun (WGS) entry which is preliminary data.</text>
</comment>
<keyword evidence="3" id="KW-0378">Hydrolase</keyword>
<evidence type="ECO:0000259" key="4">
    <source>
        <dbReference type="Pfam" id="PF04586"/>
    </source>
</evidence>
<dbReference type="GO" id="GO:0008233">
    <property type="term" value="F:peptidase activity"/>
    <property type="evidence" value="ECO:0007669"/>
    <property type="project" value="UniProtKB-KW"/>
</dbReference>
<evidence type="ECO:0000256" key="2">
    <source>
        <dbReference type="ARBA" id="ARBA00022670"/>
    </source>
</evidence>
<evidence type="ECO:0000313" key="7">
    <source>
        <dbReference type="EMBL" id="HHN52287.1"/>
    </source>
</evidence>
<gene>
    <name evidence="7" type="ORF">ENM30_03125</name>
    <name evidence="6" type="ORF">ENT82_03605</name>
    <name evidence="5" type="ORF">ENU43_08610</name>
</gene>
<dbReference type="EMBL" id="DRXG01000063">
    <property type="protein sequence ID" value="HHN52287.1"/>
    <property type="molecule type" value="Genomic_DNA"/>
</dbReference>
<dbReference type="InterPro" id="IPR054613">
    <property type="entry name" value="Peptidase_S78_dom"/>
</dbReference>
<dbReference type="Pfam" id="PF04586">
    <property type="entry name" value="Peptidase_S78"/>
    <property type="match status" value="1"/>
</dbReference>
<organism evidence="6">
    <name type="scientific">Caldiarchaeum subterraneum</name>
    <dbReference type="NCBI Taxonomy" id="311458"/>
    <lineage>
        <taxon>Archaea</taxon>
        <taxon>Nitrososphaerota</taxon>
        <taxon>Candidatus Caldarchaeales</taxon>
        <taxon>Candidatus Caldarchaeaceae</taxon>
        <taxon>Candidatus Caldarchaeum</taxon>
    </lineage>
</organism>
<dbReference type="EMBL" id="DTAD01000034">
    <property type="protein sequence ID" value="HGN90200.1"/>
    <property type="molecule type" value="Genomic_DNA"/>
</dbReference>
<reference evidence="6" key="1">
    <citation type="journal article" date="2020" name="mSystems">
        <title>Genome- and Community-Level Interaction Insights into Carbon Utilization and Element Cycling Functions of Hydrothermarchaeota in Hydrothermal Sediment.</title>
        <authorList>
            <person name="Zhou Z."/>
            <person name="Liu Y."/>
            <person name="Xu W."/>
            <person name="Pan J."/>
            <person name="Luo Z.H."/>
            <person name="Li M."/>
        </authorList>
    </citation>
    <scope>NUCLEOTIDE SEQUENCE [LARGE SCALE GENOMIC DNA]</scope>
    <source>
        <strain evidence="7">SpSt-1073</strain>
        <strain evidence="6">SpSt-613</strain>
        <strain evidence="5">SpSt-669</strain>
    </source>
</reference>
<dbReference type="GO" id="GO:0006508">
    <property type="term" value="P:proteolysis"/>
    <property type="evidence" value="ECO:0007669"/>
    <property type="project" value="UniProtKB-KW"/>
</dbReference>
<evidence type="ECO:0000313" key="5">
    <source>
        <dbReference type="EMBL" id="HGL41705.1"/>
    </source>
</evidence>
<keyword evidence="2" id="KW-0645">Protease</keyword>
<evidence type="ECO:0000313" key="6">
    <source>
        <dbReference type="EMBL" id="HGN90200.1"/>
    </source>
</evidence>
<feature type="domain" description="Prohead serine protease" evidence="4">
    <location>
        <begin position="21"/>
        <end position="158"/>
    </location>
</feature>
<evidence type="ECO:0000256" key="3">
    <source>
        <dbReference type="ARBA" id="ARBA00022801"/>
    </source>
</evidence>
<keyword evidence="1" id="KW-1188">Viral release from host cell</keyword>
<dbReference type="EMBL" id="DTCM01000108">
    <property type="protein sequence ID" value="HGL41705.1"/>
    <property type="molecule type" value="Genomic_DNA"/>
</dbReference>
<accession>A0A7C4E112</accession>
<dbReference type="AlphaFoldDB" id="A0A7C4E112"/>